<name>W4JXF6_HETIT</name>
<protein>
    <recommendedName>
        <fullName evidence="3">AB hydrolase-1 domain-containing protein</fullName>
    </recommendedName>
</protein>
<dbReference type="Gene3D" id="3.40.50.1820">
    <property type="entry name" value="alpha/beta hydrolase"/>
    <property type="match status" value="1"/>
</dbReference>
<proteinExistence type="predicted"/>
<dbReference type="GeneID" id="20676473"/>
<gene>
    <name evidence="1" type="ORF">HETIRDRAFT_454177</name>
</gene>
<evidence type="ECO:0000313" key="1">
    <source>
        <dbReference type="EMBL" id="ETW78144.1"/>
    </source>
</evidence>
<evidence type="ECO:0000313" key="2">
    <source>
        <dbReference type="Proteomes" id="UP000030671"/>
    </source>
</evidence>
<accession>W4JXF6</accession>
<dbReference type="RefSeq" id="XP_009550142.1">
    <property type="nucleotide sequence ID" value="XM_009551847.1"/>
</dbReference>
<dbReference type="AlphaFoldDB" id="W4JXF6"/>
<keyword evidence="2" id="KW-1185">Reference proteome</keyword>
<evidence type="ECO:0008006" key="3">
    <source>
        <dbReference type="Google" id="ProtNLM"/>
    </source>
</evidence>
<dbReference type="HOGENOM" id="CLU_045014_0_1_1"/>
<dbReference type="Proteomes" id="UP000030671">
    <property type="component" value="Unassembled WGS sequence"/>
</dbReference>
<organism evidence="1 2">
    <name type="scientific">Heterobasidion irregulare (strain TC 32-1)</name>
    <dbReference type="NCBI Taxonomy" id="747525"/>
    <lineage>
        <taxon>Eukaryota</taxon>
        <taxon>Fungi</taxon>
        <taxon>Dikarya</taxon>
        <taxon>Basidiomycota</taxon>
        <taxon>Agaricomycotina</taxon>
        <taxon>Agaricomycetes</taxon>
        <taxon>Russulales</taxon>
        <taxon>Bondarzewiaceae</taxon>
        <taxon>Heterobasidion</taxon>
        <taxon>Heterobasidion annosum species complex</taxon>
    </lineage>
</organism>
<dbReference type="EMBL" id="KI925462">
    <property type="protein sequence ID" value="ETW78144.1"/>
    <property type="molecule type" value="Genomic_DNA"/>
</dbReference>
<reference evidence="1 2" key="1">
    <citation type="journal article" date="2012" name="New Phytol.">
        <title>Insight into trade-off between wood decay and parasitism from the genome of a fungal forest pathogen.</title>
        <authorList>
            <person name="Olson A."/>
            <person name="Aerts A."/>
            <person name="Asiegbu F."/>
            <person name="Belbahri L."/>
            <person name="Bouzid O."/>
            <person name="Broberg A."/>
            <person name="Canback B."/>
            <person name="Coutinho P.M."/>
            <person name="Cullen D."/>
            <person name="Dalman K."/>
            <person name="Deflorio G."/>
            <person name="van Diepen L.T."/>
            <person name="Dunand C."/>
            <person name="Duplessis S."/>
            <person name="Durling M."/>
            <person name="Gonthier P."/>
            <person name="Grimwood J."/>
            <person name="Fossdal C.G."/>
            <person name="Hansson D."/>
            <person name="Henrissat B."/>
            <person name="Hietala A."/>
            <person name="Himmelstrand K."/>
            <person name="Hoffmeister D."/>
            <person name="Hogberg N."/>
            <person name="James T.Y."/>
            <person name="Karlsson M."/>
            <person name="Kohler A."/>
            <person name="Kues U."/>
            <person name="Lee Y.H."/>
            <person name="Lin Y.C."/>
            <person name="Lind M."/>
            <person name="Lindquist E."/>
            <person name="Lombard V."/>
            <person name="Lucas S."/>
            <person name="Lunden K."/>
            <person name="Morin E."/>
            <person name="Murat C."/>
            <person name="Park J."/>
            <person name="Raffaello T."/>
            <person name="Rouze P."/>
            <person name="Salamov A."/>
            <person name="Schmutz J."/>
            <person name="Solheim H."/>
            <person name="Stahlberg J."/>
            <person name="Velez H."/>
            <person name="de Vries R.P."/>
            <person name="Wiebenga A."/>
            <person name="Woodward S."/>
            <person name="Yakovlev I."/>
            <person name="Garbelotto M."/>
            <person name="Martin F."/>
            <person name="Grigoriev I.V."/>
            <person name="Stenlid J."/>
        </authorList>
    </citation>
    <scope>NUCLEOTIDE SEQUENCE [LARGE SCALE GENOMIC DNA]</scope>
    <source>
        <strain evidence="1 2">TC 32-1</strain>
    </source>
</reference>
<dbReference type="OrthoDB" id="3466517at2759"/>
<dbReference type="KEGG" id="hir:HETIRDRAFT_454177"/>
<dbReference type="InterPro" id="IPR029058">
    <property type="entry name" value="AB_hydrolase_fold"/>
</dbReference>
<sequence>MFPFAAAHRLRLVAVNQRDYRNSTPLSEEDLALLRSEDDDRRTEYFRRISEDGKEEGEIVLVGWPSGNTVVRPLFAYAYEAPEDLKDALEPYMRAYGLYDVPRRLCGFPDIAGFFRPFPDNSELPPAQQLASFETWMSGYYSHPYVMSRDLKCLMQQLQMNVALGKPPTLCTMTPEDKMAVMDPAAVQDHEMFINSMPHDVYLRGILGKCVTGAWDLADSYDEKAKGEVTRAMITTSSRANHFIHWDEPEKVASVFANFL</sequence>
<dbReference type="InParanoid" id="W4JXF6"/>